<dbReference type="PROSITE" id="PS50166">
    <property type="entry name" value="IMPORTIN_B_NT"/>
    <property type="match status" value="1"/>
</dbReference>
<keyword evidence="7" id="KW-1185">Reference proteome</keyword>
<organism evidence="6 7">
    <name type="scientific">Madurella fahalii</name>
    <dbReference type="NCBI Taxonomy" id="1157608"/>
    <lineage>
        <taxon>Eukaryota</taxon>
        <taxon>Fungi</taxon>
        <taxon>Dikarya</taxon>
        <taxon>Ascomycota</taxon>
        <taxon>Pezizomycotina</taxon>
        <taxon>Sordariomycetes</taxon>
        <taxon>Sordariomycetidae</taxon>
        <taxon>Sordariales</taxon>
        <taxon>Sordariales incertae sedis</taxon>
        <taxon>Madurella</taxon>
    </lineage>
</organism>
<evidence type="ECO:0000256" key="1">
    <source>
        <dbReference type="ARBA" id="ARBA00009466"/>
    </source>
</evidence>
<evidence type="ECO:0000313" key="7">
    <source>
        <dbReference type="Proteomes" id="UP001628179"/>
    </source>
</evidence>
<dbReference type="RefSeq" id="XP_070919014.1">
    <property type="nucleotide sequence ID" value="XM_071062913.1"/>
</dbReference>
<comment type="caution">
    <text evidence="6">The sequence shown here is derived from an EMBL/GenBank/DDBJ whole genome shotgun (WGS) entry which is preliminary data.</text>
</comment>
<proteinExistence type="inferred from homology"/>
<evidence type="ECO:0000313" key="6">
    <source>
        <dbReference type="EMBL" id="GAB1317283.1"/>
    </source>
</evidence>
<name>A0ABQ0GHP6_9PEZI</name>
<dbReference type="InterPro" id="IPR045478">
    <property type="entry name" value="Exportin-5_C"/>
</dbReference>
<sequence length="1277" mass="143499">MATMPFNGAAGAAAVGGGGEAILTEIHEALKVVHSPYSTNQSRQDAQAFLEKVKTLGEAPSHGFSLAFNKPQEPIVRHYGLSLLEHAVKHRWEEYSPEHREYLRSWVLQLAETVSAEDPTYLRNKIAQLWVEVAKRCWVASWMDMDYLLVRLWQIPDSAVHKQFVLQILETLSDEIFNGDDVVVALREGALSKACVEIFTPAAVLTQSFPNRQAGPEVRFESEGWLGRVTQFIAECLNSGLEQNEDVKTCAVKALNVLNSVVPWAIPKALSAVDCRNVMCSCLAAPSAPVQKAALESLHSLYSRSSFTDEEFVELVVPMYSEAMVDLFRRLFEWSVVDAQDIDDDKYQFAKKFSEMVCCLGNYLDRKFAAIPRQTNIQGFLELLMLVVQSQSLVVSIPIMLTWTRLLGHRALGPAAADMPFIVNLLELCCARLIRYESLPEDTEDPVYVLLIEDTDTIPERHAFLGNYRRYSCSVIESIVHLKLSEAFSHILRRAEHALNTLYDGQPPLNPADYSRSSMPVLTVDAHATVIETALKSYDKWRMSRNRTPEEKQKAATIEEYFEKWCGQLLVMKFEDPLIRKRILQLLVTFSTRALDSNPAFMLKVLEHILMTWPAPHPEYRLYNDAIRDLQTESMVELQRLASKMPDPLLDVYDQLEAKVKEMIASGTLDEKRQIAYQSFLFIIIHRAARIDPSVRLSRLAAFIDPVKNQWKDESLQQALGSYDGFCQLLGLDKAQKYLAQRRIHEIADWGSADLDAEGLTLQAELEQRQSMLPLRVTKSFLTYSVEKIEKNSVPYQASCALWQDGFQLILPELLKFLSYAHASHNPNNWSLLPAEMQSVVGRLLSDRFWQAGISEGSKDDFYARVLGKKNTLEGLASTIRGAVRFVRETCYAIIYCMTRLDVQFYGFGELPGPLANALFADSFYLSSHQVINLLTLVRFLVDHCPVDLRDHFVPPILATCFEQMDTKISSEWEKLGRRQTVQATGDELTEEMKVESILRQLTYSAVLMVADVLDPARITPPGVPDESQDAETGAKYPSLRKFCLMNPSIAVPLLVFCSHAISMRDSRCCGVVLRVFRSIVPEFHTSELSRMPKDPSHTAPLDDFQIPEETAREIREFISTEVLKAAISSLHDPYFVESQKELGSLIAHILVYYSPLTPTPRSILASLPNVKEADIDRTIDYISRPGVHARQQRAFVLDLLEDLKGVSISEMGKLSKSVGAIPGSSRNKKSNRSKMAQEFMTPNAGTESGAAGADGHGGRNKSPDLEGVAGMFNEAG</sequence>
<evidence type="ECO:0000256" key="4">
    <source>
        <dbReference type="SAM" id="MobiDB-lite"/>
    </source>
</evidence>
<protein>
    <submittedName>
        <fullName evidence="6">Karyopherin</fullName>
    </submittedName>
</protein>
<keyword evidence="2" id="KW-0819">tRNA processing</keyword>
<evidence type="ECO:0000256" key="2">
    <source>
        <dbReference type="ARBA" id="ARBA00022694"/>
    </source>
</evidence>
<dbReference type="InterPro" id="IPR001494">
    <property type="entry name" value="Importin-beta_N"/>
</dbReference>
<feature type="region of interest" description="Disordered" evidence="4">
    <location>
        <begin position="1218"/>
        <end position="1277"/>
    </location>
</feature>
<dbReference type="InterPro" id="IPR045065">
    <property type="entry name" value="XPO1/5"/>
</dbReference>
<dbReference type="Pfam" id="PF19273">
    <property type="entry name" value="Exportin-5"/>
    <property type="match status" value="1"/>
</dbReference>
<evidence type="ECO:0000259" key="5">
    <source>
        <dbReference type="PROSITE" id="PS50166"/>
    </source>
</evidence>
<dbReference type="InterPro" id="IPR013598">
    <property type="entry name" value="Exportin-1/Importin-b-like"/>
</dbReference>
<accession>A0ABQ0GHP6</accession>
<dbReference type="EMBL" id="BAAFSV010000004">
    <property type="protein sequence ID" value="GAB1317283.1"/>
    <property type="molecule type" value="Genomic_DNA"/>
</dbReference>
<gene>
    <name evidence="6" type="primary">MSN5</name>
    <name evidence="6" type="ORF">MFIFM68171_07493</name>
</gene>
<evidence type="ECO:0000256" key="3">
    <source>
        <dbReference type="ARBA" id="ARBA00025147"/>
    </source>
</evidence>
<comment type="function">
    <text evidence="3">tRNA nucleus export receptor which facilitates tRNA translocation across the nuclear pore complex. Involved in pre-tRNA splicing, probably by affecting the interaction of pre-tRNA with splicing endonuclease.</text>
</comment>
<feature type="domain" description="Importin N-terminal" evidence="5">
    <location>
        <begin position="46"/>
        <end position="113"/>
    </location>
</feature>
<dbReference type="SUPFAM" id="SSF48371">
    <property type="entry name" value="ARM repeat"/>
    <property type="match status" value="1"/>
</dbReference>
<dbReference type="Proteomes" id="UP001628179">
    <property type="component" value="Unassembled WGS sequence"/>
</dbReference>
<dbReference type="Pfam" id="PF08389">
    <property type="entry name" value="Xpo1"/>
    <property type="match status" value="1"/>
</dbReference>
<reference evidence="6 7" key="1">
    <citation type="submission" date="2024-09" db="EMBL/GenBank/DDBJ databases">
        <title>Itraconazole resistance in Madurella fahalii resulting from another homologue of gene encoding cytochrome P450 14-alpha sterol demethylase (CYP51).</title>
        <authorList>
            <person name="Yoshioka I."/>
            <person name="Fahal A.H."/>
            <person name="Kaneko S."/>
            <person name="Yaguchi T."/>
        </authorList>
    </citation>
    <scope>NUCLEOTIDE SEQUENCE [LARGE SCALE GENOMIC DNA]</scope>
    <source>
        <strain evidence="6 7">IFM 68171</strain>
    </source>
</reference>
<dbReference type="PANTHER" id="PTHR11223:SF3">
    <property type="entry name" value="EXPORTIN-5"/>
    <property type="match status" value="1"/>
</dbReference>
<dbReference type="GeneID" id="98178236"/>
<dbReference type="Gene3D" id="1.25.10.10">
    <property type="entry name" value="Leucine-rich Repeat Variant"/>
    <property type="match status" value="1"/>
</dbReference>
<dbReference type="InterPro" id="IPR011989">
    <property type="entry name" value="ARM-like"/>
</dbReference>
<comment type="similarity">
    <text evidence="1">Belongs to the exportin family.</text>
</comment>
<dbReference type="InterPro" id="IPR016024">
    <property type="entry name" value="ARM-type_fold"/>
</dbReference>
<dbReference type="PANTHER" id="PTHR11223">
    <property type="entry name" value="EXPORTIN 1/5"/>
    <property type="match status" value="1"/>
</dbReference>